<protein>
    <submittedName>
        <fullName evidence="1">Uncharacterized protein</fullName>
    </submittedName>
</protein>
<gene>
    <name evidence="1" type="ORF">Taro_027970</name>
</gene>
<dbReference type="EMBL" id="NMUH01001780">
    <property type="protein sequence ID" value="MQL95310.1"/>
    <property type="molecule type" value="Genomic_DNA"/>
</dbReference>
<reference evidence="1" key="1">
    <citation type="submission" date="2017-07" db="EMBL/GenBank/DDBJ databases">
        <title>Taro Niue Genome Assembly and Annotation.</title>
        <authorList>
            <person name="Atibalentja N."/>
            <person name="Keating K."/>
            <person name="Fields C.J."/>
        </authorList>
    </citation>
    <scope>NUCLEOTIDE SEQUENCE</scope>
    <source>
        <strain evidence="1">Niue_2</strain>
        <tissue evidence="1">Leaf</tissue>
    </source>
</reference>
<name>A0A843VP23_COLES</name>
<comment type="caution">
    <text evidence="1">The sequence shown here is derived from an EMBL/GenBank/DDBJ whole genome shotgun (WGS) entry which is preliminary data.</text>
</comment>
<organism evidence="1 2">
    <name type="scientific">Colocasia esculenta</name>
    <name type="common">Wild taro</name>
    <name type="synonym">Arum esculentum</name>
    <dbReference type="NCBI Taxonomy" id="4460"/>
    <lineage>
        <taxon>Eukaryota</taxon>
        <taxon>Viridiplantae</taxon>
        <taxon>Streptophyta</taxon>
        <taxon>Embryophyta</taxon>
        <taxon>Tracheophyta</taxon>
        <taxon>Spermatophyta</taxon>
        <taxon>Magnoliopsida</taxon>
        <taxon>Liliopsida</taxon>
        <taxon>Araceae</taxon>
        <taxon>Aroideae</taxon>
        <taxon>Colocasieae</taxon>
        <taxon>Colocasia</taxon>
    </lineage>
</organism>
<dbReference type="AlphaFoldDB" id="A0A843VP23"/>
<evidence type="ECO:0000313" key="2">
    <source>
        <dbReference type="Proteomes" id="UP000652761"/>
    </source>
</evidence>
<keyword evidence="2" id="KW-1185">Reference proteome</keyword>
<accession>A0A843VP23</accession>
<dbReference type="Proteomes" id="UP000652761">
    <property type="component" value="Unassembled WGS sequence"/>
</dbReference>
<evidence type="ECO:0000313" key="1">
    <source>
        <dbReference type="EMBL" id="MQL95310.1"/>
    </source>
</evidence>
<proteinExistence type="predicted"/>
<sequence>MEWGLLTSGLGRRHPNLSRQGCDGKVHRDPNRCAVFKQAGRTELSQALLDQGRSCCRSVGRFGISAEFSSRSRREDVARSGENATPYVDCVFFVKLGAPGSEESQARECARGLSRYSGTVEVLSSSWTPSLSGRVVVQLRERRQWDSDL</sequence>